<dbReference type="AlphaFoldDB" id="A0A7Z0WHI4"/>
<dbReference type="GO" id="GO:0044550">
    <property type="term" value="P:secondary metabolite biosynthetic process"/>
    <property type="evidence" value="ECO:0007669"/>
    <property type="project" value="TreeGrafter"/>
</dbReference>
<dbReference type="EMBL" id="MSIF01000016">
    <property type="protein sequence ID" value="OLF07379.1"/>
    <property type="molecule type" value="Genomic_DNA"/>
</dbReference>
<dbReference type="Pfam" id="PF00501">
    <property type="entry name" value="AMP-binding"/>
    <property type="match status" value="1"/>
</dbReference>
<keyword evidence="1" id="KW-0596">Phosphopantetheine</keyword>
<name>A0A7Z0WHI4_9PSEU</name>
<evidence type="ECO:0000256" key="1">
    <source>
        <dbReference type="ARBA" id="ARBA00022450"/>
    </source>
</evidence>
<dbReference type="InterPro" id="IPR010071">
    <property type="entry name" value="AA_adenyl_dom"/>
</dbReference>
<dbReference type="InterPro" id="IPR025110">
    <property type="entry name" value="AMP-bd_C"/>
</dbReference>
<evidence type="ECO:0000313" key="5">
    <source>
        <dbReference type="Proteomes" id="UP000185696"/>
    </source>
</evidence>
<dbReference type="Pfam" id="PF00550">
    <property type="entry name" value="PP-binding"/>
    <property type="match status" value="1"/>
</dbReference>
<proteinExistence type="predicted"/>
<dbReference type="InterPro" id="IPR036736">
    <property type="entry name" value="ACP-like_sf"/>
</dbReference>
<evidence type="ECO:0000313" key="4">
    <source>
        <dbReference type="EMBL" id="OLF07379.1"/>
    </source>
</evidence>
<keyword evidence="5" id="KW-1185">Reference proteome</keyword>
<dbReference type="SUPFAM" id="SSF47336">
    <property type="entry name" value="ACP-like"/>
    <property type="match status" value="1"/>
</dbReference>
<gene>
    <name evidence="4" type="ORF">BLA60_27840</name>
</gene>
<dbReference type="NCBIfam" id="TIGR01733">
    <property type="entry name" value="AA-adenyl-dom"/>
    <property type="match status" value="1"/>
</dbReference>
<dbReference type="InterPro" id="IPR020806">
    <property type="entry name" value="PKS_PP-bd"/>
</dbReference>
<feature type="domain" description="Carrier" evidence="3">
    <location>
        <begin position="510"/>
        <end position="585"/>
    </location>
</feature>
<dbReference type="InterPro" id="IPR009081">
    <property type="entry name" value="PP-bd_ACP"/>
</dbReference>
<evidence type="ECO:0000259" key="3">
    <source>
        <dbReference type="PROSITE" id="PS50075"/>
    </source>
</evidence>
<dbReference type="RefSeq" id="WP_075135971.1">
    <property type="nucleotide sequence ID" value="NZ_MSIF01000016.1"/>
</dbReference>
<dbReference type="Gene3D" id="1.10.1200.10">
    <property type="entry name" value="ACP-like"/>
    <property type="match status" value="1"/>
</dbReference>
<accession>A0A7Z0WHI4</accession>
<evidence type="ECO:0000256" key="2">
    <source>
        <dbReference type="ARBA" id="ARBA00022553"/>
    </source>
</evidence>
<dbReference type="Gene3D" id="3.40.50.980">
    <property type="match status" value="2"/>
</dbReference>
<dbReference type="PROSITE" id="PS00012">
    <property type="entry name" value="PHOSPHOPANTETHEINE"/>
    <property type="match status" value="1"/>
</dbReference>
<dbReference type="Gene3D" id="3.30.300.30">
    <property type="match status" value="1"/>
</dbReference>
<dbReference type="PANTHER" id="PTHR45527:SF1">
    <property type="entry name" value="FATTY ACID SYNTHASE"/>
    <property type="match status" value="1"/>
</dbReference>
<dbReference type="InterPro" id="IPR045851">
    <property type="entry name" value="AMP-bd_C_sf"/>
</dbReference>
<dbReference type="GO" id="GO:0043041">
    <property type="term" value="P:amino acid activation for nonribosomal peptide biosynthetic process"/>
    <property type="evidence" value="ECO:0007669"/>
    <property type="project" value="TreeGrafter"/>
</dbReference>
<dbReference type="GO" id="GO:0031177">
    <property type="term" value="F:phosphopantetheine binding"/>
    <property type="evidence" value="ECO:0007669"/>
    <property type="project" value="InterPro"/>
</dbReference>
<dbReference type="PANTHER" id="PTHR45527">
    <property type="entry name" value="NONRIBOSOMAL PEPTIDE SYNTHETASE"/>
    <property type="match status" value="1"/>
</dbReference>
<dbReference type="Pfam" id="PF13193">
    <property type="entry name" value="AMP-binding_C"/>
    <property type="match status" value="1"/>
</dbReference>
<reference evidence="4 5" key="1">
    <citation type="submission" date="2016-12" db="EMBL/GenBank/DDBJ databases">
        <title>The draft genome sequence of Actinophytocola xinjiangensis.</title>
        <authorList>
            <person name="Wang W."/>
            <person name="Yuan L."/>
        </authorList>
    </citation>
    <scope>NUCLEOTIDE SEQUENCE [LARGE SCALE GENOMIC DNA]</scope>
    <source>
        <strain evidence="4 5">CGMCC 4.4663</strain>
    </source>
</reference>
<dbReference type="InterPro" id="IPR020845">
    <property type="entry name" value="AMP-binding_CS"/>
</dbReference>
<dbReference type="Gene3D" id="2.30.38.10">
    <property type="entry name" value="Luciferase, Domain 3"/>
    <property type="match status" value="1"/>
</dbReference>
<comment type="caution">
    <text evidence="4">The sequence shown here is derived from an EMBL/GenBank/DDBJ whole genome shotgun (WGS) entry which is preliminary data.</text>
</comment>
<dbReference type="InterPro" id="IPR000873">
    <property type="entry name" value="AMP-dep_synth/lig_dom"/>
</dbReference>
<dbReference type="GO" id="GO:0005737">
    <property type="term" value="C:cytoplasm"/>
    <property type="evidence" value="ECO:0007669"/>
    <property type="project" value="TreeGrafter"/>
</dbReference>
<dbReference type="CDD" id="cd12117">
    <property type="entry name" value="A_NRPS_Srf_like"/>
    <property type="match status" value="1"/>
</dbReference>
<protein>
    <recommendedName>
        <fullName evidence="3">Carrier domain-containing protein</fullName>
    </recommendedName>
</protein>
<dbReference type="PROSITE" id="PS00455">
    <property type="entry name" value="AMP_BINDING"/>
    <property type="match status" value="1"/>
</dbReference>
<keyword evidence="2" id="KW-0597">Phosphoprotein</keyword>
<dbReference type="SUPFAM" id="SSF56801">
    <property type="entry name" value="Acetyl-CoA synthetase-like"/>
    <property type="match status" value="1"/>
</dbReference>
<dbReference type="SMART" id="SM00823">
    <property type="entry name" value="PKS_PP"/>
    <property type="match status" value="1"/>
</dbReference>
<dbReference type="InterPro" id="IPR006162">
    <property type="entry name" value="Ppantetheine_attach_site"/>
</dbReference>
<dbReference type="Proteomes" id="UP000185696">
    <property type="component" value="Unassembled WGS sequence"/>
</dbReference>
<organism evidence="4 5">
    <name type="scientific">Actinophytocola xinjiangensis</name>
    <dbReference type="NCBI Taxonomy" id="485602"/>
    <lineage>
        <taxon>Bacteria</taxon>
        <taxon>Bacillati</taxon>
        <taxon>Actinomycetota</taxon>
        <taxon>Actinomycetes</taxon>
        <taxon>Pseudonocardiales</taxon>
        <taxon>Pseudonocardiaceae</taxon>
    </lineage>
</organism>
<dbReference type="PROSITE" id="PS50075">
    <property type="entry name" value="CARRIER"/>
    <property type="match status" value="1"/>
</dbReference>
<sequence length="618" mass="66115">MRGEHDQRVHRTPYPRESTVHGLFEEWADRTPTAPALRTGDRTLDYGELDRRANRLAHRLRRLGVGRESRVGLCVRDSRWVIGALAVLKAGGAYVPLDPAYPVERLDHMCAEAGAEVVLGAGRPGWLDFPDTDTLDEPDTRPVVTAGPLSLAYVMFTSGSTGRPKAVAVGHRNIVRLVRSGDSIVVRPGDVALQAATVSFDAATLELWGALLNGASVVTGVDPDAMLVPDRLRNVLAEHGVDVLFLPTALLRQLTAEDPTVFRAVRHLSFGGEQVDGRTVTGLAEHCPDTELLNVYGPTEITTYATAHRCDGTTDASAVVPIGVPRTNSGAYVLDEHLRPVEGDTPGELFVGGDGVARGYLGRAADTAARFLPDPYAGEPGARMYRTGDLVRRRPDGALVFLGRVDRQVKVRGHRVEPGEVEEALRGDGDVRDVVVVADRDAHGDARLLAYVVLGERVCALDVRARLADRVPAYLVPAVFVEIDRIPLNANGKVDGAALPAPPERSAPSQELTGDQERVRLVWQEVLGVAVPGAGASFFELGGNSLAAARVRTRLTALSGVDVPVRLVFDHPTVAGQAEALGRLARPAPVTLTVVPAPADPSGIADLLAEFENEDLPL</sequence>